<protein>
    <recommendedName>
        <fullName evidence="4">Transposase DDE domain-containing protein</fullName>
    </recommendedName>
</protein>
<dbReference type="EMBL" id="CP008890">
    <property type="protein sequence ID" value="AIF41893.1"/>
    <property type="molecule type" value="Genomic_DNA"/>
</dbReference>
<sequence>MVAHAGSVATRLLADRTGLTRHLSAAMARRNFVPGHDRGRVLVDAAVMLADGGEAIADIDVLRHQSGVLGPVASPPTVWRTLAEVTPGTVDEDRHGSGADSSARVGPGRVSQSSMRLP</sequence>
<dbReference type="AlphaFoldDB" id="A0A075JP02"/>
<gene>
    <name evidence="2" type="ORF">HX89_14385</name>
</gene>
<dbReference type="eggNOG" id="COG3385">
    <property type="taxonomic scope" value="Bacteria"/>
</dbReference>
<proteinExistence type="predicted"/>
<dbReference type="HOGENOM" id="CLU_2069251_0_0_11"/>
<feature type="region of interest" description="Disordered" evidence="1">
    <location>
        <begin position="86"/>
        <end position="118"/>
    </location>
</feature>
<reference evidence="2 3" key="1">
    <citation type="submission" date="2014-07" db="EMBL/GenBank/DDBJ databases">
        <title>Genome Sequencing of Dermacoccus nishinomiyaensis.</title>
        <authorList>
            <person name="Hong K.W."/>
            <person name="Chan K.G."/>
        </authorList>
    </citation>
    <scope>NUCLEOTIDE SEQUENCE [LARGE SCALE GENOMIC DNA]</scope>
    <source>
        <strain evidence="2 3">M25</strain>
        <plasmid evidence="3">Plasmid unnamed</plasmid>
    </source>
</reference>
<evidence type="ECO:0000313" key="3">
    <source>
        <dbReference type="Proteomes" id="UP000027986"/>
    </source>
</evidence>
<accession>A0A075JP02</accession>
<dbReference type="Proteomes" id="UP000027986">
    <property type="component" value="Plasmid unnamed"/>
</dbReference>
<evidence type="ECO:0008006" key="4">
    <source>
        <dbReference type="Google" id="ProtNLM"/>
    </source>
</evidence>
<dbReference type="KEGG" id="dni:HX89_14385"/>
<keyword evidence="3" id="KW-1185">Reference proteome</keyword>
<name>A0A075JP02_9MICO</name>
<keyword evidence="2" id="KW-0614">Plasmid</keyword>
<organism evidence="2 3">
    <name type="scientific">Dermacoccus nishinomiyaensis</name>
    <dbReference type="NCBI Taxonomy" id="1274"/>
    <lineage>
        <taxon>Bacteria</taxon>
        <taxon>Bacillati</taxon>
        <taxon>Actinomycetota</taxon>
        <taxon>Actinomycetes</taxon>
        <taxon>Micrococcales</taxon>
        <taxon>Dermacoccaceae</taxon>
        <taxon>Dermacoccus</taxon>
    </lineage>
</organism>
<evidence type="ECO:0000313" key="2">
    <source>
        <dbReference type="EMBL" id="AIF41893.1"/>
    </source>
</evidence>
<geneLocation type="plasmid" evidence="2 3">
    <name>unnamed</name>
</geneLocation>
<evidence type="ECO:0000256" key="1">
    <source>
        <dbReference type="SAM" id="MobiDB-lite"/>
    </source>
</evidence>